<dbReference type="InterPro" id="IPR036864">
    <property type="entry name" value="Zn2-C6_fun-type_DNA-bd_sf"/>
</dbReference>
<dbReference type="SMART" id="SM00066">
    <property type="entry name" value="GAL4"/>
    <property type="match status" value="1"/>
</dbReference>
<proteinExistence type="predicted"/>
<name>A0A6A6RZ22_9PLEO</name>
<evidence type="ECO:0000313" key="5">
    <source>
        <dbReference type="Proteomes" id="UP000799753"/>
    </source>
</evidence>
<dbReference type="Proteomes" id="UP000799753">
    <property type="component" value="Unassembled WGS sequence"/>
</dbReference>
<dbReference type="Pfam" id="PF00172">
    <property type="entry name" value="Zn_clus"/>
    <property type="match status" value="1"/>
</dbReference>
<evidence type="ECO:0000256" key="2">
    <source>
        <dbReference type="ARBA" id="ARBA00023242"/>
    </source>
</evidence>
<dbReference type="InterPro" id="IPR001138">
    <property type="entry name" value="Zn2Cys6_DnaBD"/>
</dbReference>
<dbReference type="InterPro" id="IPR021858">
    <property type="entry name" value="Fun_TF"/>
</dbReference>
<dbReference type="GO" id="GO:0000981">
    <property type="term" value="F:DNA-binding transcription factor activity, RNA polymerase II-specific"/>
    <property type="evidence" value="ECO:0007669"/>
    <property type="project" value="InterPro"/>
</dbReference>
<dbReference type="GO" id="GO:0005634">
    <property type="term" value="C:nucleus"/>
    <property type="evidence" value="ECO:0007669"/>
    <property type="project" value="UniProtKB-SubCell"/>
</dbReference>
<protein>
    <recommendedName>
        <fullName evidence="3">Zn(2)-C6 fungal-type domain-containing protein</fullName>
    </recommendedName>
</protein>
<dbReference type="CDD" id="cd00067">
    <property type="entry name" value="GAL4"/>
    <property type="match status" value="1"/>
</dbReference>
<dbReference type="OrthoDB" id="5213892at2759"/>
<dbReference type="PANTHER" id="PTHR37534:SF20">
    <property type="entry name" value="PRO1A C6 ZINK-FINGER PROTEIN"/>
    <property type="match status" value="1"/>
</dbReference>
<dbReference type="Pfam" id="PF11951">
    <property type="entry name" value="Fungal_trans_2"/>
    <property type="match status" value="1"/>
</dbReference>
<sequence length="618" mass="69209">MLSSSRLAKSDGCWTCRLRRKKCDKQHPTCKTCNTLEITCSYGPKPAWMDGGHQQRQKTEWLKNEIKRKATYRREKANANIKTGDLRKATHDVTDTRKFDVVFDMVMEGNLAPIETMDDVMGMTGGRTGTPTAGSGETAFTPFSLLPSRNHQWSENDCTCCIKQSPDIETDFITKYFDFVFPALFPFYRPALFETGRSWLLALLGKSKVAYHSTVGLSCYFFTMALTGADVEGEHDNCKELRWEEVEQQTNKCFESIRTDMLTLNLKSRDTEATNLERVHMMESVVQVLIFEIALGNSAPWNSHLPPAFALLDEIMTISDPSALSQAQSQSYLTTTLLSIGSPLWTRPGYGTYVWSPDQTGFRFCAGFLLFIDVIASTALRQSPKLLKYHADILTEMDDGIFAISDAEVRLSSIVGCRNWVVRSIARVAALEAWKLEQINEKRLSVVEMVGRAEGIAAELRTGILGIQNGAMESGLGMMEHRAPFDMRPNPHDSARSTIIWAHAAQLYLAVVVSGWQMSNTEVRANVTRIIELLTTVPAYQLRAFAWPLCVAGCLALGEEESFFTALVSNQGKVYTAGALDDVRQIMRRVWQRRTTLDVHTWTLASCFNVMGSPVLLA</sequence>
<feature type="domain" description="Zn(2)-C6 fungal-type" evidence="3">
    <location>
        <begin position="12"/>
        <end position="42"/>
    </location>
</feature>
<keyword evidence="2" id="KW-0539">Nucleus</keyword>
<evidence type="ECO:0000259" key="3">
    <source>
        <dbReference type="PROSITE" id="PS50048"/>
    </source>
</evidence>
<evidence type="ECO:0000256" key="1">
    <source>
        <dbReference type="ARBA" id="ARBA00004123"/>
    </source>
</evidence>
<keyword evidence="5" id="KW-1185">Reference proteome</keyword>
<accession>A0A6A6RZ22</accession>
<organism evidence="4 5">
    <name type="scientific">Massarina eburnea CBS 473.64</name>
    <dbReference type="NCBI Taxonomy" id="1395130"/>
    <lineage>
        <taxon>Eukaryota</taxon>
        <taxon>Fungi</taxon>
        <taxon>Dikarya</taxon>
        <taxon>Ascomycota</taxon>
        <taxon>Pezizomycotina</taxon>
        <taxon>Dothideomycetes</taxon>
        <taxon>Pleosporomycetidae</taxon>
        <taxon>Pleosporales</taxon>
        <taxon>Massarineae</taxon>
        <taxon>Massarinaceae</taxon>
        <taxon>Massarina</taxon>
    </lineage>
</organism>
<dbReference type="PROSITE" id="PS00463">
    <property type="entry name" value="ZN2_CY6_FUNGAL_1"/>
    <property type="match status" value="1"/>
</dbReference>
<dbReference type="PROSITE" id="PS50048">
    <property type="entry name" value="ZN2_CY6_FUNGAL_2"/>
    <property type="match status" value="1"/>
</dbReference>
<dbReference type="GO" id="GO:0008270">
    <property type="term" value="F:zinc ion binding"/>
    <property type="evidence" value="ECO:0007669"/>
    <property type="project" value="InterPro"/>
</dbReference>
<dbReference type="PANTHER" id="PTHR37534">
    <property type="entry name" value="TRANSCRIPTIONAL ACTIVATOR PROTEIN UGA3"/>
    <property type="match status" value="1"/>
</dbReference>
<gene>
    <name evidence="4" type="ORF">P280DRAFT_507397</name>
</gene>
<dbReference type="AlphaFoldDB" id="A0A6A6RZ22"/>
<dbReference type="EMBL" id="MU006784">
    <property type="protein sequence ID" value="KAF2640796.1"/>
    <property type="molecule type" value="Genomic_DNA"/>
</dbReference>
<dbReference type="Gene3D" id="4.10.240.10">
    <property type="entry name" value="Zn(2)-C6 fungal-type DNA-binding domain"/>
    <property type="match status" value="1"/>
</dbReference>
<reference evidence="4" key="1">
    <citation type="journal article" date="2020" name="Stud. Mycol.">
        <title>101 Dothideomycetes genomes: a test case for predicting lifestyles and emergence of pathogens.</title>
        <authorList>
            <person name="Haridas S."/>
            <person name="Albert R."/>
            <person name="Binder M."/>
            <person name="Bloem J."/>
            <person name="Labutti K."/>
            <person name="Salamov A."/>
            <person name="Andreopoulos B."/>
            <person name="Baker S."/>
            <person name="Barry K."/>
            <person name="Bills G."/>
            <person name="Bluhm B."/>
            <person name="Cannon C."/>
            <person name="Castanera R."/>
            <person name="Culley D."/>
            <person name="Daum C."/>
            <person name="Ezra D."/>
            <person name="Gonzalez J."/>
            <person name="Henrissat B."/>
            <person name="Kuo A."/>
            <person name="Liang C."/>
            <person name="Lipzen A."/>
            <person name="Lutzoni F."/>
            <person name="Magnuson J."/>
            <person name="Mondo S."/>
            <person name="Nolan M."/>
            <person name="Ohm R."/>
            <person name="Pangilinan J."/>
            <person name="Park H.-J."/>
            <person name="Ramirez L."/>
            <person name="Alfaro M."/>
            <person name="Sun H."/>
            <person name="Tritt A."/>
            <person name="Yoshinaga Y."/>
            <person name="Zwiers L.-H."/>
            <person name="Turgeon B."/>
            <person name="Goodwin S."/>
            <person name="Spatafora J."/>
            <person name="Crous P."/>
            <person name="Grigoriev I."/>
        </authorList>
    </citation>
    <scope>NUCLEOTIDE SEQUENCE</scope>
    <source>
        <strain evidence="4">CBS 473.64</strain>
    </source>
</reference>
<comment type="subcellular location">
    <subcellularLocation>
        <location evidence="1">Nucleus</location>
    </subcellularLocation>
</comment>
<dbReference type="SUPFAM" id="SSF57701">
    <property type="entry name" value="Zn2/Cys6 DNA-binding domain"/>
    <property type="match status" value="1"/>
</dbReference>
<evidence type="ECO:0000313" key="4">
    <source>
        <dbReference type="EMBL" id="KAF2640796.1"/>
    </source>
</evidence>